<evidence type="ECO:0000313" key="3">
    <source>
        <dbReference type="Proteomes" id="UP001234178"/>
    </source>
</evidence>
<feature type="compositionally biased region" description="Basic residues" evidence="1">
    <location>
        <begin position="38"/>
        <end position="53"/>
    </location>
</feature>
<dbReference type="Proteomes" id="UP001234178">
    <property type="component" value="Unassembled WGS sequence"/>
</dbReference>
<dbReference type="CDD" id="cd00303">
    <property type="entry name" value="retropepsin_like"/>
    <property type="match status" value="1"/>
</dbReference>
<feature type="region of interest" description="Disordered" evidence="1">
    <location>
        <begin position="119"/>
        <end position="173"/>
    </location>
</feature>
<dbReference type="EMBL" id="JAOYFB010000040">
    <property type="protein sequence ID" value="KAK4036897.1"/>
    <property type="molecule type" value="Genomic_DNA"/>
</dbReference>
<evidence type="ECO:0000313" key="2">
    <source>
        <dbReference type="EMBL" id="KAK4036897.1"/>
    </source>
</evidence>
<feature type="compositionally biased region" description="Basic and acidic residues" evidence="1">
    <location>
        <begin position="26"/>
        <end position="37"/>
    </location>
</feature>
<sequence length="649" mass="74370">MHSERQEDKPEQRVPLTAHGLAPETQNKKEVLREAKPGKKSNIGRKILSKLRSWHWTSNSEGKNVSTGHLDGTSTSTPPEKTKENKTDVANDAANQDATKIKKNKWWKFSSSKKVEVKPVFNDTEDGLETPEELSHKAGPETCTPKPPEKTRENGNKNPDALADIENEKTSRTEGKKWWKIFSSKTKKTKTISGDTRQQRDGQKKKKWWKIFSFKTKKTKTISGDTRQQRVGQKKKKWWKPTKFFKHRTTSRNDENLEMNDPKLPAPEVIMDTVIASPTIVEQNKLLKKPLESANNSASLKLENLYGNLFETKVDTVDLTLDQATTECVGETEICDKKFLEPPYNPNYPYQILLGINGFSVYMLIDSGCHFSFISKSCWKRIRKPKLERVNFAGFGPAFQGCPIKLVGQFIATVQYGHRKFKLPLMVTSESNSYLDSLNINILGRAWLCCINLDWNKCFNPARIYLREETEAHRKLSQELKSSCNSQPYVIKYCKTGSGNQQAKKRKTFEILLQKYRFTKPVIPLPDPKERCQICEHIWDPVLIPKAKLDNKKPFYIDDDYLVDYPNLTLTINEILIVLIIHSGIHHSCIPEDTWKDMGKPSLEPVQSGWVDLFGSKNIKLMGKFMANVEYDRRMFLLPLVVDDAGSLV</sequence>
<comment type="caution">
    <text evidence="2">The sequence shown here is derived from an EMBL/GenBank/DDBJ whole genome shotgun (WGS) entry which is preliminary data.</text>
</comment>
<dbReference type="InterPro" id="IPR021109">
    <property type="entry name" value="Peptidase_aspartic_dom_sf"/>
</dbReference>
<evidence type="ECO:0008006" key="4">
    <source>
        <dbReference type="Google" id="ProtNLM"/>
    </source>
</evidence>
<dbReference type="SUPFAM" id="SSF50630">
    <property type="entry name" value="Acid proteases"/>
    <property type="match status" value="1"/>
</dbReference>
<feature type="compositionally biased region" description="Basic and acidic residues" evidence="1">
    <location>
        <begin position="1"/>
        <end position="12"/>
    </location>
</feature>
<proteinExistence type="predicted"/>
<name>A0ABR0B5C4_9CRUS</name>
<keyword evidence="3" id="KW-1185">Reference proteome</keyword>
<feature type="compositionally biased region" description="Acidic residues" evidence="1">
    <location>
        <begin position="123"/>
        <end position="132"/>
    </location>
</feature>
<gene>
    <name evidence="2" type="ORF">OUZ56_028935</name>
</gene>
<organism evidence="2 3">
    <name type="scientific">Daphnia magna</name>
    <dbReference type="NCBI Taxonomy" id="35525"/>
    <lineage>
        <taxon>Eukaryota</taxon>
        <taxon>Metazoa</taxon>
        <taxon>Ecdysozoa</taxon>
        <taxon>Arthropoda</taxon>
        <taxon>Crustacea</taxon>
        <taxon>Branchiopoda</taxon>
        <taxon>Diplostraca</taxon>
        <taxon>Cladocera</taxon>
        <taxon>Anomopoda</taxon>
        <taxon>Daphniidae</taxon>
        <taxon>Daphnia</taxon>
    </lineage>
</organism>
<evidence type="ECO:0000256" key="1">
    <source>
        <dbReference type="SAM" id="MobiDB-lite"/>
    </source>
</evidence>
<feature type="compositionally biased region" description="Polar residues" evidence="1">
    <location>
        <begin position="55"/>
        <end position="79"/>
    </location>
</feature>
<accession>A0ABR0B5C4</accession>
<dbReference type="Gene3D" id="2.40.70.10">
    <property type="entry name" value="Acid Proteases"/>
    <property type="match status" value="1"/>
</dbReference>
<feature type="compositionally biased region" description="Basic and acidic residues" evidence="1">
    <location>
        <begin position="80"/>
        <end position="89"/>
    </location>
</feature>
<protein>
    <recommendedName>
        <fullName evidence="4">Peptidase A2 domain-containing protein</fullName>
    </recommendedName>
</protein>
<feature type="region of interest" description="Disordered" evidence="1">
    <location>
        <begin position="1"/>
        <end position="96"/>
    </location>
</feature>
<reference evidence="2 3" key="1">
    <citation type="journal article" date="2023" name="Nucleic Acids Res.">
        <title>The hologenome of Daphnia magna reveals possible DNA methylation and microbiome-mediated evolution of the host genome.</title>
        <authorList>
            <person name="Chaturvedi A."/>
            <person name="Li X."/>
            <person name="Dhandapani V."/>
            <person name="Marshall H."/>
            <person name="Kissane S."/>
            <person name="Cuenca-Cambronero M."/>
            <person name="Asole G."/>
            <person name="Calvet F."/>
            <person name="Ruiz-Romero M."/>
            <person name="Marangio P."/>
            <person name="Guigo R."/>
            <person name="Rago D."/>
            <person name="Mirbahai L."/>
            <person name="Eastwood N."/>
            <person name="Colbourne J.K."/>
            <person name="Zhou J."/>
            <person name="Mallon E."/>
            <person name="Orsini L."/>
        </authorList>
    </citation>
    <scope>NUCLEOTIDE SEQUENCE [LARGE SCALE GENOMIC DNA]</scope>
    <source>
        <strain evidence="2">LRV0_1</strain>
    </source>
</reference>